<reference evidence="2 3" key="1">
    <citation type="submission" date="2019-08" db="EMBL/GenBank/DDBJ databases">
        <title>Actinomadura sp. nov. CYP1-5 isolated from mountain soil.</title>
        <authorList>
            <person name="Songsumanus A."/>
            <person name="Kuncharoen N."/>
            <person name="Kudo T."/>
            <person name="Yuki M."/>
            <person name="Igarashi Y."/>
            <person name="Tanasupawat S."/>
        </authorList>
    </citation>
    <scope>NUCLEOTIDE SEQUENCE [LARGE SCALE GENOMIC DNA]</scope>
    <source>
        <strain evidence="2 3">JCM 14158</strain>
    </source>
</reference>
<dbReference type="SUPFAM" id="SSF53955">
    <property type="entry name" value="Lysozyme-like"/>
    <property type="match status" value="1"/>
</dbReference>
<feature type="compositionally biased region" description="Basic and acidic residues" evidence="1">
    <location>
        <begin position="157"/>
        <end position="168"/>
    </location>
</feature>
<comment type="caution">
    <text evidence="2">The sequence shown here is derived from an EMBL/GenBank/DDBJ whole genome shotgun (WGS) entry which is preliminary data.</text>
</comment>
<dbReference type="InterPro" id="IPR023346">
    <property type="entry name" value="Lysozyme-like_dom_sf"/>
</dbReference>
<feature type="region of interest" description="Disordered" evidence="1">
    <location>
        <begin position="157"/>
        <end position="205"/>
    </location>
</feature>
<dbReference type="AlphaFoldDB" id="A0A5D0NRS5"/>
<organism evidence="2 3">
    <name type="scientific">Actinomadura chibensis</name>
    <dbReference type="NCBI Taxonomy" id="392828"/>
    <lineage>
        <taxon>Bacteria</taxon>
        <taxon>Bacillati</taxon>
        <taxon>Actinomycetota</taxon>
        <taxon>Actinomycetes</taxon>
        <taxon>Streptosporangiales</taxon>
        <taxon>Thermomonosporaceae</taxon>
        <taxon>Actinomadura</taxon>
    </lineage>
</organism>
<dbReference type="EMBL" id="VSFG01000002">
    <property type="protein sequence ID" value="TYB46992.1"/>
    <property type="molecule type" value="Genomic_DNA"/>
</dbReference>
<dbReference type="Proteomes" id="UP000323380">
    <property type="component" value="Unassembled WGS sequence"/>
</dbReference>
<proteinExistence type="predicted"/>
<feature type="compositionally biased region" description="Basic and acidic residues" evidence="1">
    <location>
        <begin position="19"/>
        <end position="32"/>
    </location>
</feature>
<feature type="compositionally biased region" description="Low complexity" evidence="1">
    <location>
        <begin position="171"/>
        <end position="186"/>
    </location>
</feature>
<sequence>MVTQAQPAAQDTLAAPAAPHEDDVKVAGERPRTGGAPSGSAPSGDTFGFEAAPPAEPLGGGSGPGDRDEITSRGPAPRRAGRSGGGAGRRNGVRIAAIAAGAAVVLGGATAGALALTGGGSDDGTQTVRPTKQLADAAAPKVDPKVLEEQRRQLALERASRETREDGGKGPSLLPKGKPLPTKTPKPGGGGGTGGGPTGDPVPAGEAQRIAKGLLPSYGFGGSGQFGCLVNLWNRESGWNTHAANPSGAYGIPQALPGSKMASAGPDWQNNATTQIKWGLGYIKSRYKTPCGGWSHFQSAGWY</sequence>
<accession>A0A5D0NRS5</accession>
<dbReference type="Gene3D" id="1.10.530.10">
    <property type="match status" value="1"/>
</dbReference>
<evidence type="ECO:0000313" key="3">
    <source>
        <dbReference type="Proteomes" id="UP000323380"/>
    </source>
</evidence>
<feature type="compositionally biased region" description="Gly residues" evidence="1">
    <location>
        <begin position="187"/>
        <end position="198"/>
    </location>
</feature>
<gene>
    <name evidence="2" type="ORF">FXF69_15060</name>
</gene>
<keyword evidence="3" id="KW-1185">Reference proteome</keyword>
<name>A0A5D0NRS5_9ACTN</name>
<feature type="compositionally biased region" description="Low complexity" evidence="1">
    <location>
        <begin position="1"/>
        <end position="18"/>
    </location>
</feature>
<evidence type="ECO:0000313" key="2">
    <source>
        <dbReference type="EMBL" id="TYB46992.1"/>
    </source>
</evidence>
<dbReference type="STRING" id="1220554.GCA_001552135_05136"/>
<feature type="compositionally biased region" description="Low complexity" evidence="1">
    <location>
        <begin position="34"/>
        <end position="44"/>
    </location>
</feature>
<feature type="region of interest" description="Disordered" evidence="1">
    <location>
        <begin position="1"/>
        <end position="90"/>
    </location>
</feature>
<protein>
    <submittedName>
        <fullName evidence="2">Lytic transglycosylase domain-containing protein</fullName>
    </submittedName>
</protein>
<evidence type="ECO:0000256" key="1">
    <source>
        <dbReference type="SAM" id="MobiDB-lite"/>
    </source>
</evidence>